<sequence>MRCTGRWGLVKLVSSTRCPGPGLLLTPRTEVALYTARSEPASKLHVQMSPKLPCLSPCLLLSSTGIGFCALRHAGCLYPAFCSLYPGAVVPPLLVRHVAPGRVEWESSGFSQWQTPPPSQHKPRPRAPILFLGLVPALTFKPRLHIVHRCVAPSCGGNAPCIN</sequence>
<evidence type="ECO:0000313" key="1">
    <source>
        <dbReference type="EMBL" id="KAF5893827.1"/>
    </source>
</evidence>
<proteinExistence type="predicted"/>
<keyword evidence="1" id="KW-0808">Transferase</keyword>
<keyword evidence="2" id="KW-1185">Reference proteome</keyword>
<gene>
    <name evidence="1" type="primary">tut4</name>
    <name evidence="1" type="ORF">DAT39_016459</name>
</gene>
<dbReference type="AlphaFoldDB" id="A0A8J4UFC5"/>
<evidence type="ECO:0000313" key="2">
    <source>
        <dbReference type="Proteomes" id="UP000727407"/>
    </source>
</evidence>
<name>A0A8J4UFC5_CLAMG</name>
<dbReference type="EMBL" id="QNUK01000410">
    <property type="protein sequence ID" value="KAF5893827.1"/>
    <property type="molecule type" value="Genomic_DNA"/>
</dbReference>
<reference evidence="1" key="1">
    <citation type="submission" date="2020-07" db="EMBL/GenBank/DDBJ databases">
        <title>Clarias magur genome sequencing, assembly and annotation.</title>
        <authorList>
            <person name="Kushwaha B."/>
            <person name="Kumar R."/>
            <person name="Das P."/>
            <person name="Joshi C.G."/>
            <person name="Kumar D."/>
            <person name="Nagpure N.S."/>
            <person name="Pandey M."/>
            <person name="Agarwal S."/>
            <person name="Srivastava S."/>
            <person name="Singh M."/>
            <person name="Sahoo L."/>
            <person name="Jayasankar P."/>
            <person name="Meher P.K."/>
            <person name="Koringa P.G."/>
            <person name="Iquebal M.A."/>
            <person name="Das S.P."/>
            <person name="Bit A."/>
            <person name="Patnaik S."/>
            <person name="Patel N."/>
            <person name="Shah T.M."/>
            <person name="Hinsu A."/>
            <person name="Jena J.K."/>
        </authorList>
    </citation>
    <scope>NUCLEOTIDE SEQUENCE</scope>
    <source>
        <strain evidence="1">CIFAMagur01</strain>
        <tissue evidence="1">Testis</tissue>
    </source>
</reference>
<protein>
    <submittedName>
        <fullName evidence="1">Terminal uridylyltransferase 4</fullName>
    </submittedName>
</protein>
<dbReference type="Proteomes" id="UP000727407">
    <property type="component" value="Unassembled WGS sequence"/>
</dbReference>
<keyword evidence="1" id="KW-0548">Nucleotidyltransferase</keyword>
<dbReference type="GO" id="GO:0016779">
    <property type="term" value="F:nucleotidyltransferase activity"/>
    <property type="evidence" value="ECO:0007669"/>
    <property type="project" value="UniProtKB-KW"/>
</dbReference>
<accession>A0A8J4UFC5</accession>
<comment type="caution">
    <text evidence="1">The sequence shown here is derived from an EMBL/GenBank/DDBJ whole genome shotgun (WGS) entry which is preliminary data.</text>
</comment>
<organism evidence="1 2">
    <name type="scientific">Clarias magur</name>
    <name type="common">Asian catfish</name>
    <name type="synonym">Macropteronotus magur</name>
    <dbReference type="NCBI Taxonomy" id="1594786"/>
    <lineage>
        <taxon>Eukaryota</taxon>
        <taxon>Metazoa</taxon>
        <taxon>Chordata</taxon>
        <taxon>Craniata</taxon>
        <taxon>Vertebrata</taxon>
        <taxon>Euteleostomi</taxon>
        <taxon>Actinopterygii</taxon>
        <taxon>Neopterygii</taxon>
        <taxon>Teleostei</taxon>
        <taxon>Ostariophysi</taxon>
        <taxon>Siluriformes</taxon>
        <taxon>Clariidae</taxon>
        <taxon>Clarias</taxon>
    </lineage>
</organism>